<comment type="similarity">
    <text evidence="7">Belongs to the Leviviricetes maturation protein family.</text>
</comment>
<evidence type="ECO:0000256" key="2">
    <source>
        <dbReference type="ARBA" id="ARBA00022581"/>
    </source>
</evidence>
<sequence>MTIKGVPRFTNAYGSHERTTTTTHVNVNSLGWETNWSATFKERCYRSTPQNGVMVGNFRKPTPWRLYASKITPGTFDYYYGSGKTRTYGTFPDTGDGMPWPSIQNPATGIVSNPVWMRASAEVAALNAIKDQNIDIGVALGEANRTLGFIAESVTTLAKAVHAGLRGDWVRAGKVLGHSGWANAADGWLRYQYAFKPLLSDIYGAAEELSKPLRTNGWLFSATGTASDDLPPWRATTAVVPGPNTSFSGFYTRFTRVKLWLRIDDIRLYNLSSVGLINPLAIAWELVTLSFVIDWFIPIGALIEALTSSVGTSFVAGLRDDIQSYDINVEHARLGYKSGKKCSYRAQSYAFQRDVYAFLPFPSPFVLLSGSGLSNLPRAVSAAALLSQRR</sequence>
<evidence type="ECO:0000256" key="1">
    <source>
        <dbReference type="ARBA" id="ARBA00004328"/>
    </source>
</evidence>
<evidence type="ECO:0000313" key="8">
    <source>
        <dbReference type="EMBL" id="UJQ85211.1"/>
    </source>
</evidence>
<keyword evidence="3" id="KW-1161">Viral attachment to host cell</keyword>
<dbReference type="Pfam" id="PF03863">
    <property type="entry name" value="Phage_mat-A"/>
    <property type="match status" value="1"/>
</dbReference>
<dbReference type="InterPro" id="IPR005563">
    <property type="entry name" value="A_protein"/>
</dbReference>
<evidence type="ECO:0000256" key="4">
    <source>
        <dbReference type="ARBA" id="ARBA00022844"/>
    </source>
</evidence>
<keyword evidence="5" id="KW-1175">Viral attachment to host cell pilus</keyword>
<evidence type="ECO:0000313" key="9">
    <source>
        <dbReference type="Proteomes" id="UP001059651"/>
    </source>
</evidence>
<reference evidence="8" key="1">
    <citation type="submission" date="2021-05" db="EMBL/GenBank/DDBJ databases">
        <authorList>
            <person name="Chen Y.-M."/>
            <person name="Zhang Y.-Z."/>
        </authorList>
    </citation>
    <scope>NUCLEOTIDE SEQUENCE</scope>
    <source>
        <strain evidence="8">R30-k141_206074</strain>
    </source>
</reference>
<dbReference type="EMBL" id="MZ679589">
    <property type="protein sequence ID" value="UJQ85211.1"/>
    <property type="molecule type" value="Genomic_RNA"/>
</dbReference>
<organism evidence="8 9">
    <name type="scientific">Leviviridae sp</name>
    <dbReference type="NCBI Taxonomy" id="2027243"/>
    <lineage>
        <taxon>Viruses</taxon>
        <taxon>Riboviria</taxon>
        <taxon>Orthornavirae</taxon>
        <taxon>Lenarviricota</taxon>
        <taxon>Leviviricetes</taxon>
        <taxon>Norzivirales</taxon>
        <taxon>Fiersviridae</taxon>
    </lineage>
</organism>
<keyword evidence="9" id="KW-1185">Reference proteome</keyword>
<keyword evidence="4" id="KW-0946">Virion</keyword>
<evidence type="ECO:0000256" key="3">
    <source>
        <dbReference type="ARBA" id="ARBA00022804"/>
    </source>
</evidence>
<evidence type="ECO:0000256" key="6">
    <source>
        <dbReference type="ARBA" id="ARBA00023296"/>
    </source>
</evidence>
<evidence type="ECO:0000256" key="7">
    <source>
        <dbReference type="ARBA" id="ARBA00035110"/>
    </source>
</evidence>
<protein>
    <submittedName>
        <fullName evidence="8">Maturation protein</fullName>
    </submittedName>
</protein>
<accession>A0ABY3SS16</accession>
<keyword evidence="6" id="KW-1160">Virus entry into host cell</keyword>
<name>A0ABY3SS16_9VIRU</name>
<proteinExistence type="inferred from homology"/>
<evidence type="ECO:0000256" key="5">
    <source>
        <dbReference type="ARBA" id="ARBA00023104"/>
    </source>
</evidence>
<comment type="subcellular location">
    <subcellularLocation>
        <location evidence="1">Virion</location>
    </subcellularLocation>
</comment>
<dbReference type="Proteomes" id="UP001059651">
    <property type="component" value="Segment"/>
</dbReference>
<keyword evidence="2" id="KW-0945">Host-virus interaction</keyword>
<reference evidence="8" key="2">
    <citation type="journal article" date="2022" name="Nat. Microbiol.">
        <title>RNA viromes from terrestrial sites across China expand environmental viral diversity.</title>
        <authorList>
            <person name="Chiapello M."/>
            <person name="Rodriguez-Romero J."/>
            <person name="Ayllon M.A."/>
            <person name="Turina M."/>
        </authorList>
    </citation>
    <scope>NUCLEOTIDE SEQUENCE</scope>
    <source>
        <strain evidence="8">R30-k141_206074</strain>
    </source>
</reference>